<dbReference type="PROSITE" id="PS50110">
    <property type="entry name" value="RESPONSE_REGULATORY"/>
    <property type="match status" value="2"/>
</dbReference>
<dbReference type="SUPFAM" id="SSF47384">
    <property type="entry name" value="Homodimeric domain of signal transducing histidine kinase"/>
    <property type="match status" value="1"/>
</dbReference>
<keyword evidence="4" id="KW-0808">Transferase</keyword>
<organism evidence="9 10">
    <name type="scientific">Paracraurococcus ruber</name>
    <dbReference type="NCBI Taxonomy" id="77675"/>
    <lineage>
        <taxon>Bacteria</taxon>
        <taxon>Pseudomonadati</taxon>
        <taxon>Pseudomonadota</taxon>
        <taxon>Alphaproteobacteria</taxon>
        <taxon>Acetobacterales</taxon>
        <taxon>Roseomonadaceae</taxon>
        <taxon>Paracraurococcus</taxon>
    </lineage>
</organism>
<dbReference type="Pfam" id="PF00512">
    <property type="entry name" value="HisKA"/>
    <property type="match status" value="1"/>
</dbReference>
<comment type="catalytic activity">
    <reaction evidence="1">
        <text>ATP + protein L-histidine = ADP + protein N-phospho-L-histidine.</text>
        <dbReference type="EC" id="2.7.13.3"/>
    </reaction>
</comment>
<dbReference type="InterPro" id="IPR003594">
    <property type="entry name" value="HATPase_dom"/>
</dbReference>
<reference evidence="9 10" key="1">
    <citation type="journal article" date="2020" name="Microorganisms">
        <title>Osmotic Adaptation and Compatible Solute Biosynthesis of Phototrophic Bacteria as Revealed from Genome Analyses.</title>
        <authorList>
            <person name="Imhoff J.F."/>
            <person name="Rahn T."/>
            <person name="Kunzel S."/>
            <person name="Keller A."/>
            <person name="Neulinger S.C."/>
        </authorList>
    </citation>
    <scope>NUCLEOTIDE SEQUENCE [LARGE SCALE GENOMIC DNA]</scope>
    <source>
        <strain evidence="9 10">DSM 15382</strain>
    </source>
</reference>
<dbReference type="InterPro" id="IPR005467">
    <property type="entry name" value="His_kinase_dom"/>
</dbReference>
<evidence type="ECO:0000256" key="5">
    <source>
        <dbReference type="ARBA" id="ARBA00022777"/>
    </source>
</evidence>
<dbReference type="EC" id="2.7.13.3" evidence="2"/>
<evidence type="ECO:0000313" key="10">
    <source>
        <dbReference type="Proteomes" id="UP000697995"/>
    </source>
</evidence>
<dbReference type="InterPro" id="IPR001789">
    <property type="entry name" value="Sig_transdc_resp-reg_receiver"/>
</dbReference>
<name>A0ABS1CXR2_9PROT</name>
<evidence type="ECO:0000256" key="1">
    <source>
        <dbReference type="ARBA" id="ARBA00000085"/>
    </source>
</evidence>
<dbReference type="PANTHER" id="PTHR43047:SF64">
    <property type="entry name" value="HISTIDINE KINASE CONTAINING CHEY-HOMOLOGOUS RECEIVER DOMAIN AND PAS DOMAIN-RELATED"/>
    <property type="match status" value="1"/>
</dbReference>
<protein>
    <recommendedName>
        <fullName evidence="2">histidine kinase</fullName>
        <ecNumber evidence="2">2.7.13.3</ecNumber>
    </recommendedName>
</protein>
<evidence type="ECO:0000256" key="4">
    <source>
        <dbReference type="ARBA" id="ARBA00022679"/>
    </source>
</evidence>
<sequence length="683" mass="71682">MPAPGGAHMADAERTYSLLVVDDNDIDARNYGVLLRRKAPRAFSIVTASDGASGLALLREGRFDCLLLDFRLPDMTGLEFLQDAMSSGELSCAVVLVTGQGTEAVAVAAMQQGAQDYLVKDRINEDSLWRAITRAVTQKELRRSLAASMHSLKTVNAALEQEVAVREAAETEARAAKEVADRANIAKTRFVAMVTHELRTPLNGILGYAQLLRLEGGLSARQDQRVGAMLEAGQHVLEMIDQVLDLASIETGNLQIHPEAVSVAALCERCLAVIAPMAAARGLSLRLERNANAPAELRTDPARLRQILLNLLGNAVKYTDTGSVELRLAAGAVPGALRVEVADTGCGIRAEHLGLLFHDFERCGADSAVEGAGLGLSIVAGILRLLGGSFGHLPNPGGGSIFWIDLPPAQPEHRAADMPSATAAGPAAPLRILVVDDVAMNRDVVGAFLLAAGHEPVLAKDGRQALRLVRAGGIHLVLMDMQMPGMDGQETTRRIRALPGPAATVPVVALTAYSSPAQMAEARAAGVDGHVAKPVTYAALMSTIATVASGQSPAVARRAPPARDEAPRPPRLDRAALDATLAFVPAGEVAGHLGALQDSVEAMLALLNRRAPPTLQREAAHGLASTSGMFGLAALSAASRDFAHPAGAGAPEAMRLGRTLRQESAAALEVLAGIMREPRSRPP</sequence>
<dbReference type="PROSITE" id="PS50109">
    <property type="entry name" value="HIS_KIN"/>
    <property type="match status" value="1"/>
</dbReference>
<dbReference type="CDD" id="cd00082">
    <property type="entry name" value="HisKA"/>
    <property type="match status" value="1"/>
</dbReference>
<evidence type="ECO:0000313" key="9">
    <source>
        <dbReference type="EMBL" id="MBK1659325.1"/>
    </source>
</evidence>
<dbReference type="SMART" id="SM00387">
    <property type="entry name" value="HATPase_c"/>
    <property type="match status" value="1"/>
</dbReference>
<feature type="domain" description="Response regulatory" evidence="8">
    <location>
        <begin position="17"/>
        <end position="135"/>
    </location>
</feature>
<dbReference type="Gene3D" id="3.30.565.10">
    <property type="entry name" value="Histidine kinase-like ATPase, C-terminal domain"/>
    <property type="match status" value="1"/>
</dbReference>
<dbReference type="InterPro" id="IPR036890">
    <property type="entry name" value="HATPase_C_sf"/>
</dbReference>
<evidence type="ECO:0000259" key="8">
    <source>
        <dbReference type="PROSITE" id="PS50110"/>
    </source>
</evidence>
<evidence type="ECO:0000259" key="7">
    <source>
        <dbReference type="PROSITE" id="PS50109"/>
    </source>
</evidence>
<feature type="modified residue" description="4-aspartylphosphate" evidence="6">
    <location>
        <position position="69"/>
    </location>
</feature>
<dbReference type="Gene3D" id="1.10.287.130">
    <property type="match status" value="1"/>
</dbReference>
<dbReference type="CDD" id="cd00156">
    <property type="entry name" value="REC"/>
    <property type="match status" value="1"/>
</dbReference>
<dbReference type="SUPFAM" id="SSF52172">
    <property type="entry name" value="CheY-like"/>
    <property type="match status" value="2"/>
</dbReference>
<dbReference type="InterPro" id="IPR036097">
    <property type="entry name" value="HisK_dim/P_sf"/>
</dbReference>
<dbReference type="Pfam" id="PF00072">
    <property type="entry name" value="Response_reg"/>
    <property type="match status" value="2"/>
</dbReference>
<comment type="caution">
    <text evidence="9">The sequence shown here is derived from an EMBL/GenBank/DDBJ whole genome shotgun (WGS) entry which is preliminary data.</text>
</comment>
<gene>
    <name evidence="9" type="ORF">CKO45_13870</name>
</gene>
<dbReference type="InterPro" id="IPR003661">
    <property type="entry name" value="HisK_dim/P_dom"/>
</dbReference>
<dbReference type="PANTHER" id="PTHR43047">
    <property type="entry name" value="TWO-COMPONENT HISTIDINE PROTEIN KINASE"/>
    <property type="match status" value="1"/>
</dbReference>
<evidence type="ECO:0000256" key="2">
    <source>
        <dbReference type="ARBA" id="ARBA00012438"/>
    </source>
</evidence>
<dbReference type="EMBL" id="NRSG01000095">
    <property type="protein sequence ID" value="MBK1659325.1"/>
    <property type="molecule type" value="Genomic_DNA"/>
</dbReference>
<proteinExistence type="predicted"/>
<dbReference type="SMART" id="SM00448">
    <property type="entry name" value="REC"/>
    <property type="match status" value="2"/>
</dbReference>
<dbReference type="Proteomes" id="UP000697995">
    <property type="component" value="Unassembled WGS sequence"/>
</dbReference>
<dbReference type="Pfam" id="PF02518">
    <property type="entry name" value="HATPase_c"/>
    <property type="match status" value="1"/>
</dbReference>
<accession>A0ABS1CXR2</accession>
<keyword evidence="10" id="KW-1185">Reference proteome</keyword>
<feature type="domain" description="Response regulatory" evidence="8">
    <location>
        <begin position="431"/>
        <end position="548"/>
    </location>
</feature>
<dbReference type="Gene3D" id="3.40.50.2300">
    <property type="match status" value="2"/>
</dbReference>
<feature type="domain" description="Histidine kinase" evidence="7">
    <location>
        <begin position="193"/>
        <end position="410"/>
    </location>
</feature>
<dbReference type="InterPro" id="IPR004358">
    <property type="entry name" value="Sig_transdc_His_kin-like_C"/>
</dbReference>
<dbReference type="InterPro" id="IPR011006">
    <property type="entry name" value="CheY-like_superfamily"/>
</dbReference>
<dbReference type="CDD" id="cd17546">
    <property type="entry name" value="REC_hyHK_CKI1_RcsC-like"/>
    <property type="match status" value="1"/>
</dbReference>
<evidence type="ECO:0000256" key="3">
    <source>
        <dbReference type="ARBA" id="ARBA00022553"/>
    </source>
</evidence>
<evidence type="ECO:0000256" key="6">
    <source>
        <dbReference type="PROSITE-ProRule" id="PRU00169"/>
    </source>
</evidence>
<keyword evidence="3 6" id="KW-0597">Phosphoprotein</keyword>
<keyword evidence="5" id="KW-0418">Kinase</keyword>
<dbReference type="SMART" id="SM00388">
    <property type="entry name" value="HisKA"/>
    <property type="match status" value="1"/>
</dbReference>
<dbReference type="PRINTS" id="PR00344">
    <property type="entry name" value="BCTRLSENSOR"/>
</dbReference>
<feature type="modified residue" description="4-aspartylphosphate" evidence="6">
    <location>
        <position position="480"/>
    </location>
</feature>
<dbReference type="SUPFAM" id="SSF55874">
    <property type="entry name" value="ATPase domain of HSP90 chaperone/DNA topoisomerase II/histidine kinase"/>
    <property type="match status" value="1"/>
</dbReference>